<gene>
    <name evidence="2" type="ORF">CCAM_LOCUS23007</name>
</gene>
<protein>
    <recommendedName>
        <fullName evidence="1">F-box domain-containing protein</fullName>
    </recommendedName>
</protein>
<dbReference type="InterPro" id="IPR032675">
    <property type="entry name" value="LRR_dom_sf"/>
</dbReference>
<dbReference type="PANTHER" id="PTHR31639">
    <property type="entry name" value="F-BOX PROTEIN-LIKE"/>
    <property type="match status" value="1"/>
</dbReference>
<dbReference type="Pfam" id="PF00646">
    <property type="entry name" value="F-box"/>
    <property type="match status" value="1"/>
</dbReference>
<keyword evidence="3" id="KW-1185">Reference proteome</keyword>
<accession>A0A484LXE4</accession>
<evidence type="ECO:0000313" key="3">
    <source>
        <dbReference type="Proteomes" id="UP000595140"/>
    </source>
</evidence>
<sequence length="343" mass="39336">MAMRDRISELPCVVLDRVLGFLPIQEAARIAILSTVWRDVWLSLSQLNFDHEFFCYIRDHYIAEAAFYVVNQILTKHIGHIRTFVFAFHSNNIQRHRDRLFELDQWLLFLTQNGIEEVVLSFGYNIILLPDCIFSCLTLKKLDLHGVLIEPINAPCIFPNVTSLHLGYARFGSRNHVGSTVNLPKLESLTCGNISGFKITVPKLRSLKITSSADHLLPVNLDLKPISSLNLMRSSALKMCPKLCKLDVKLRAADTSIDDDLLKHSIDIVARRCRNVRTLKIFCLFKGSMHEMCFFEWLVALFPTLEKVAIFQCRQYHSNTEMENKRKLLLSLRAASNAEIVYV</sequence>
<dbReference type="PANTHER" id="PTHR31639:SF312">
    <property type="entry name" value="CYCLIN-LIKE F-BOX"/>
    <property type="match status" value="1"/>
</dbReference>
<name>A0A484LXE4_9ASTE</name>
<dbReference type="Gene3D" id="3.80.10.10">
    <property type="entry name" value="Ribonuclease Inhibitor"/>
    <property type="match status" value="1"/>
</dbReference>
<evidence type="ECO:0000259" key="1">
    <source>
        <dbReference type="Pfam" id="PF00646"/>
    </source>
</evidence>
<dbReference type="EMBL" id="OOIL02002239">
    <property type="protein sequence ID" value="VFQ81231.1"/>
    <property type="molecule type" value="Genomic_DNA"/>
</dbReference>
<feature type="domain" description="F-box" evidence="1">
    <location>
        <begin position="7"/>
        <end position="44"/>
    </location>
</feature>
<reference evidence="2 3" key="1">
    <citation type="submission" date="2018-04" db="EMBL/GenBank/DDBJ databases">
        <authorList>
            <person name="Vogel A."/>
        </authorList>
    </citation>
    <scope>NUCLEOTIDE SEQUENCE [LARGE SCALE GENOMIC DNA]</scope>
</reference>
<organism evidence="2 3">
    <name type="scientific">Cuscuta campestris</name>
    <dbReference type="NCBI Taxonomy" id="132261"/>
    <lineage>
        <taxon>Eukaryota</taxon>
        <taxon>Viridiplantae</taxon>
        <taxon>Streptophyta</taxon>
        <taxon>Embryophyta</taxon>
        <taxon>Tracheophyta</taxon>
        <taxon>Spermatophyta</taxon>
        <taxon>Magnoliopsida</taxon>
        <taxon>eudicotyledons</taxon>
        <taxon>Gunneridae</taxon>
        <taxon>Pentapetalae</taxon>
        <taxon>asterids</taxon>
        <taxon>lamiids</taxon>
        <taxon>Solanales</taxon>
        <taxon>Convolvulaceae</taxon>
        <taxon>Cuscuteae</taxon>
        <taxon>Cuscuta</taxon>
        <taxon>Cuscuta subgen. Grammica</taxon>
        <taxon>Cuscuta sect. Cleistogrammica</taxon>
    </lineage>
</organism>
<dbReference type="Proteomes" id="UP000595140">
    <property type="component" value="Unassembled WGS sequence"/>
</dbReference>
<evidence type="ECO:0000313" key="2">
    <source>
        <dbReference type="EMBL" id="VFQ81231.1"/>
    </source>
</evidence>
<dbReference type="SUPFAM" id="SSF81383">
    <property type="entry name" value="F-box domain"/>
    <property type="match status" value="1"/>
</dbReference>
<proteinExistence type="predicted"/>
<dbReference type="InterPro" id="IPR001810">
    <property type="entry name" value="F-box_dom"/>
</dbReference>
<dbReference type="SUPFAM" id="SSF52047">
    <property type="entry name" value="RNI-like"/>
    <property type="match status" value="1"/>
</dbReference>
<dbReference type="AlphaFoldDB" id="A0A484LXE4"/>
<dbReference type="InterPro" id="IPR036047">
    <property type="entry name" value="F-box-like_dom_sf"/>
</dbReference>
<dbReference type="OrthoDB" id="1282595at2759"/>